<dbReference type="EMBL" id="PKMF04000410">
    <property type="protein sequence ID" value="KAK7833177.1"/>
    <property type="molecule type" value="Genomic_DNA"/>
</dbReference>
<sequence length="98" mass="11172">MEGEAEVKVVSEEERQDKETSHELEKKMLHLEHDIAILKAKVMEISTLKSERAALKSQALRFVQQLSNQVQNMISSVGNDNRQQVITLHRIEGFSGEI</sequence>
<dbReference type="Proteomes" id="UP000237347">
    <property type="component" value="Unassembled WGS sequence"/>
</dbReference>
<proteinExistence type="predicted"/>
<gene>
    <name evidence="2" type="ORF">CFP56_025765</name>
</gene>
<feature type="region of interest" description="Disordered" evidence="1">
    <location>
        <begin position="1"/>
        <end position="22"/>
    </location>
</feature>
<organism evidence="2 3">
    <name type="scientific">Quercus suber</name>
    <name type="common">Cork oak</name>
    <dbReference type="NCBI Taxonomy" id="58331"/>
    <lineage>
        <taxon>Eukaryota</taxon>
        <taxon>Viridiplantae</taxon>
        <taxon>Streptophyta</taxon>
        <taxon>Embryophyta</taxon>
        <taxon>Tracheophyta</taxon>
        <taxon>Spermatophyta</taxon>
        <taxon>Magnoliopsida</taxon>
        <taxon>eudicotyledons</taxon>
        <taxon>Gunneridae</taxon>
        <taxon>Pentapetalae</taxon>
        <taxon>rosids</taxon>
        <taxon>fabids</taxon>
        <taxon>Fagales</taxon>
        <taxon>Fagaceae</taxon>
        <taxon>Quercus</taxon>
    </lineage>
</organism>
<name>A0AAW0K1N8_QUESU</name>
<evidence type="ECO:0000256" key="1">
    <source>
        <dbReference type="SAM" id="MobiDB-lite"/>
    </source>
</evidence>
<comment type="caution">
    <text evidence="2">The sequence shown here is derived from an EMBL/GenBank/DDBJ whole genome shotgun (WGS) entry which is preliminary data.</text>
</comment>
<evidence type="ECO:0000313" key="2">
    <source>
        <dbReference type="EMBL" id="KAK7833177.1"/>
    </source>
</evidence>
<dbReference type="AlphaFoldDB" id="A0AAW0K1N8"/>
<keyword evidence="3" id="KW-1185">Reference proteome</keyword>
<protein>
    <submittedName>
        <fullName evidence="2">Uncharacterized protein</fullName>
    </submittedName>
</protein>
<reference evidence="2 3" key="1">
    <citation type="journal article" date="2018" name="Sci. Data">
        <title>The draft genome sequence of cork oak.</title>
        <authorList>
            <person name="Ramos A.M."/>
            <person name="Usie A."/>
            <person name="Barbosa P."/>
            <person name="Barros P.M."/>
            <person name="Capote T."/>
            <person name="Chaves I."/>
            <person name="Simoes F."/>
            <person name="Abreu I."/>
            <person name="Carrasquinho I."/>
            <person name="Faro C."/>
            <person name="Guimaraes J.B."/>
            <person name="Mendonca D."/>
            <person name="Nobrega F."/>
            <person name="Rodrigues L."/>
            <person name="Saibo N.J.M."/>
            <person name="Varela M.C."/>
            <person name="Egas C."/>
            <person name="Matos J."/>
            <person name="Miguel C.M."/>
            <person name="Oliveira M.M."/>
            <person name="Ricardo C.P."/>
            <person name="Goncalves S."/>
        </authorList>
    </citation>
    <scope>NUCLEOTIDE SEQUENCE [LARGE SCALE GENOMIC DNA]</scope>
    <source>
        <strain evidence="3">cv. HL8</strain>
    </source>
</reference>
<accession>A0AAW0K1N8</accession>
<evidence type="ECO:0000313" key="3">
    <source>
        <dbReference type="Proteomes" id="UP000237347"/>
    </source>
</evidence>